<protein>
    <submittedName>
        <fullName evidence="2">Uncharacterized protein</fullName>
    </submittedName>
</protein>
<comment type="caution">
    <text evidence="2">The sequence shown here is derived from an EMBL/GenBank/DDBJ whole genome shotgun (WGS) entry which is preliminary data.</text>
</comment>
<dbReference type="AlphaFoldDB" id="A0A109LEW1"/>
<evidence type="ECO:0000256" key="1">
    <source>
        <dbReference type="SAM" id="MobiDB-lite"/>
    </source>
</evidence>
<evidence type="ECO:0000313" key="3">
    <source>
        <dbReference type="Proteomes" id="UP000061348"/>
    </source>
</evidence>
<dbReference type="EMBL" id="LCYA01000096">
    <property type="protein sequence ID" value="KWV86331.1"/>
    <property type="molecule type" value="Genomic_DNA"/>
</dbReference>
<dbReference type="Proteomes" id="UP000061348">
    <property type="component" value="Unassembled WGS sequence"/>
</dbReference>
<gene>
    <name evidence="2" type="ORF">PFLmoz3_04023</name>
</gene>
<proteinExistence type="predicted"/>
<sequence length="83" mass="8600">MIIGAFQPCQIARLYSGSVPPTTGRAAAARIEPTTWAGKIPTSRQVNTNSSTGARIQRGGSWGVCGKSVAGGPKNTSTVKRRA</sequence>
<feature type="region of interest" description="Disordered" evidence="1">
    <location>
        <begin position="41"/>
        <end position="83"/>
    </location>
</feature>
<name>A0A109LEW1_PSEFL</name>
<accession>A0A109LEW1</accession>
<feature type="compositionally biased region" description="Polar residues" evidence="1">
    <location>
        <begin position="74"/>
        <end position="83"/>
    </location>
</feature>
<feature type="compositionally biased region" description="Polar residues" evidence="1">
    <location>
        <begin position="42"/>
        <end position="54"/>
    </location>
</feature>
<organism evidence="2 3">
    <name type="scientific">Pseudomonas fluorescens</name>
    <dbReference type="NCBI Taxonomy" id="294"/>
    <lineage>
        <taxon>Bacteria</taxon>
        <taxon>Pseudomonadati</taxon>
        <taxon>Pseudomonadota</taxon>
        <taxon>Gammaproteobacteria</taxon>
        <taxon>Pseudomonadales</taxon>
        <taxon>Pseudomonadaceae</taxon>
        <taxon>Pseudomonas</taxon>
    </lineage>
</organism>
<evidence type="ECO:0000313" key="2">
    <source>
        <dbReference type="EMBL" id="KWV86331.1"/>
    </source>
</evidence>
<reference evidence="2 3" key="1">
    <citation type="submission" date="2015-05" db="EMBL/GenBank/DDBJ databases">
        <title>A genomic and transcriptomic approach to investigate the blue pigment phenotype in Pseudomonas fluorescens.</title>
        <authorList>
            <person name="Andreani N.A."/>
            <person name="Cardazzo B."/>
        </authorList>
    </citation>
    <scope>NUCLEOTIDE SEQUENCE [LARGE SCALE GENOMIC DNA]</scope>
    <source>
        <strain evidence="2 3">Ps_22</strain>
    </source>
</reference>